<evidence type="ECO:0000256" key="1">
    <source>
        <dbReference type="ARBA" id="ARBA00004418"/>
    </source>
</evidence>
<keyword evidence="9" id="KW-0732">Signal</keyword>
<dbReference type="InterPro" id="IPR050597">
    <property type="entry name" value="Cytochrome_c_Oxidase_Subunit"/>
</dbReference>
<evidence type="ECO:0000256" key="3">
    <source>
        <dbReference type="ARBA" id="ARBA00022617"/>
    </source>
</evidence>
<feature type="chain" id="PRO_5046704725" evidence="9">
    <location>
        <begin position="19"/>
        <end position="208"/>
    </location>
</feature>
<feature type="domain" description="Cytochrome c" evidence="10">
    <location>
        <begin position="129"/>
        <end position="208"/>
    </location>
</feature>
<dbReference type="PANTHER" id="PTHR33751:SF9">
    <property type="entry name" value="CYTOCHROME C4"/>
    <property type="match status" value="1"/>
</dbReference>
<keyword evidence="7 8" id="KW-0408">Iron</keyword>
<dbReference type="Pfam" id="PF00034">
    <property type="entry name" value="Cytochrom_C"/>
    <property type="match status" value="1"/>
</dbReference>
<evidence type="ECO:0000256" key="7">
    <source>
        <dbReference type="ARBA" id="ARBA00023004"/>
    </source>
</evidence>
<evidence type="ECO:0000256" key="2">
    <source>
        <dbReference type="ARBA" id="ARBA00022448"/>
    </source>
</evidence>
<dbReference type="PANTHER" id="PTHR33751">
    <property type="entry name" value="CBB3-TYPE CYTOCHROME C OXIDASE SUBUNIT FIXP"/>
    <property type="match status" value="1"/>
</dbReference>
<evidence type="ECO:0000256" key="6">
    <source>
        <dbReference type="ARBA" id="ARBA00022982"/>
    </source>
</evidence>
<reference evidence="11 12" key="1">
    <citation type="submission" date="2022-11" db="EMBL/GenBank/DDBJ databases">
        <title>Spartinivicinus poritis sp. nov., isolated from scleractinian coral Porites lutea.</title>
        <authorList>
            <person name="Zhang G."/>
            <person name="Cai L."/>
            <person name="Wei Q."/>
        </authorList>
    </citation>
    <scope>NUCLEOTIDE SEQUENCE [LARGE SCALE GENOMIC DNA]</scope>
    <source>
        <strain evidence="11 12">A2-2</strain>
    </source>
</reference>
<comment type="caution">
    <text evidence="11">The sequence shown here is derived from an EMBL/GenBank/DDBJ whole genome shotgun (WGS) entry which is preliminary data.</text>
</comment>
<evidence type="ECO:0000256" key="8">
    <source>
        <dbReference type="PROSITE-ProRule" id="PRU00433"/>
    </source>
</evidence>
<sequence length="208" mass="22781">MKWYLVVIGLLMSTLNSANEIERMVELLNNKQSSANSLKQSITLGKERAILCGYCHGKDGNSVKEYIPNLAGQHPEYLVTQFEAFSQGSRYNYVMAKLAKNLSVEERVNLALYYASLQVKPSKVSTDDVQKQAGKVLFSSRCATCHGSEGLGKNSLPRLAGQPEQYIINTLNTFRQGRRKLPGSSMPGIAAGLTKPDIAAVAAYITSM</sequence>
<keyword evidence="6" id="KW-0249">Electron transport</keyword>
<keyword evidence="2" id="KW-0813">Transport</keyword>
<dbReference type="PROSITE" id="PS51007">
    <property type="entry name" value="CYTC"/>
    <property type="match status" value="2"/>
</dbReference>
<comment type="subcellular location">
    <subcellularLocation>
        <location evidence="1">Periplasm</location>
    </subcellularLocation>
</comment>
<dbReference type="EMBL" id="JAPMOU010000007">
    <property type="protein sequence ID" value="MDE1461875.1"/>
    <property type="molecule type" value="Genomic_DNA"/>
</dbReference>
<organism evidence="11 12">
    <name type="scientific">Spartinivicinus poritis</name>
    <dbReference type="NCBI Taxonomy" id="2994640"/>
    <lineage>
        <taxon>Bacteria</taxon>
        <taxon>Pseudomonadati</taxon>
        <taxon>Pseudomonadota</taxon>
        <taxon>Gammaproteobacteria</taxon>
        <taxon>Oceanospirillales</taxon>
        <taxon>Zooshikellaceae</taxon>
        <taxon>Spartinivicinus</taxon>
    </lineage>
</organism>
<evidence type="ECO:0000259" key="10">
    <source>
        <dbReference type="PROSITE" id="PS51007"/>
    </source>
</evidence>
<keyword evidence="4 8" id="KW-0479">Metal-binding</keyword>
<dbReference type="Gene3D" id="1.10.760.10">
    <property type="entry name" value="Cytochrome c-like domain"/>
    <property type="match status" value="2"/>
</dbReference>
<dbReference type="Proteomes" id="UP001528823">
    <property type="component" value="Unassembled WGS sequence"/>
</dbReference>
<keyword evidence="5" id="KW-0574">Periplasm</keyword>
<dbReference type="SUPFAM" id="SSF46626">
    <property type="entry name" value="Cytochrome c"/>
    <property type="match status" value="2"/>
</dbReference>
<gene>
    <name evidence="11" type="ORF">ORQ98_07820</name>
</gene>
<dbReference type="RefSeq" id="WP_274688234.1">
    <property type="nucleotide sequence ID" value="NZ_JAPMOU010000007.1"/>
</dbReference>
<protein>
    <submittedName>
        <fullName evidence="11">C-type cytochrome</fullName>
    </submittedName>
</protein>
<keyword evidence="3 8" id="KW-0349">Heme</keyword>
<evidence type="ECO:0000313" key="11">
    <source>
        <dbReference type="EMBL" id="MDE1461875.1"/>
    </source>
</evidence>
<evidence type="ECO:0000313" key="12">
    <source>
        <dbReference type="Proteomes" id="UP001528823"/>
    </source>
</evidence>
<feature type="domain" description="Cytochrome c" evidence="10">
    <location>
        <begin position="40"/>
        <end position="118"/>
    </location>
</feature>
<evidence type="ECO:0000256" key="4">
    <source>
        <dbReference type="ARBA" id="ARBA00022723"/>
    </source>
</evidence>
<evidence type="ECO:0000256" key="5">
    <source>
        <dbReference type="ARBA" id="ARBA00022764"/>
    </source>
</evidence>
<evidence type="ECO:0000256" key="9">
    <source>
        <dbReference type="SAM" id="SignalP"/>
    </source>
</evidence>
<dbReference type="InterPro" id="IPR036909">
    <property type="entry name" value="Cyt_c-like_dom_sf"/>
</dbReference>
<accession>A0ABT5U683</accession>
<keyword evidence="12" id="KW-1185">Reference proteome</keyword>
<feature type="signal peptide" evidence="9">
    <location>
        <begin position="1"/>
        <end position="18"/>
    </location>
</feature>
<dbReference type="InterPro" id="IPR024167">
    <property type="entry name" value="Cytochrome_c4-like"/>
</dbReference>
<name>A0ABT5U683_9GAMM</name>
<dbReference type="InterPro" id="IPR009056">
    <property type="entry name" value="Cyt_c-like_dom"/>
</dbReference>
<dbReference type="PIRSF" id="PIRSF000005">
    <property type="entry name" value="Cytochrome_c4"/>
    <property type="match status" value="1"/>
</dbReference>
<proteinExistence type="predicted"/>